<reference evidence="3" key="2">
    <citation type="submission" date="2025-08" db="UniProtKB">
        <authorList>
            <consortium name="RefSeq"/>
        </authorList>
    </citation>
    <scope>IDENTIFICATION</scope>
    <source>
        <tissue evidence="3">Leaf</tissue>
    </source>
</reference>
<dbReference type="InterPro" id="IPR057499">
    <property type="entry name" value="Kelch_FKB95"/>
</dbReference>
<dbReference type="PANTHER" id="PTHR24414:SF115">
    <property type="entry name" value="F-BOX DOMAIN-CONTAINING PROTEIN"/>
    <property type="match status" value="1"/>
</dbReference>
<dbReference type="GeneID" id="104709790"/>
<name>A0ABM0TDB9_CAMSA</name>
<reference evidence="2" key="1">
    <citation type="journal article" date="2014" name="Nat. Commun.">
        <title>The emerging biofuel crop Camelina sativa retains a highly undifferentiated hexaploid genome structure.</title>
        <authorList>
            <person name="Kagale S."/>
            <person name="Koh C."/>
            <person name="Nixon J."/>
            <person name="Bollina V."/>
            <person name="Clarke W.E."/>
            <person name="Tuteja R."/>
            <person name="Spillane C."/>
            <person name="Robinson S.J."/>
            <person name="Links M.G."/>
            <person name="Clarke C."/>
            <person name="Higgins E.E."/>
            <person name="Huebert T."/>
            <person name="Sharpe A.G."/>
            <person name="Parkin I.A."/>
        </authorList>
    </citation>
    <scope>NUCLEOTIDE SEQUENCE [LARGE SCALE GENOMIC DNA]</scope>
    <source>
        <strain evidence="2">cv. DH55</strain>
    </source>
</reference>
<organism evidence="2 3">
    <name type="scientific">Camelina sativa</name>
    <name type="common">False flax</name>
    <name type="synonym">Myagrum sativum</name>
    <dbReference type="NCBI Taxonomy" id="90675"/>
    <lineage>
        <taxon>Eukaryota</taxon>
        <taxon>Viridiplantae</taxon>
        <taxon>Streptophyta</taxon>
        <taxon>Embryophyta</taxon>
        <taxon>Tracheophyta</taxon>
        <taxon>Spermatophyta</taxon>
        <taxon>Magnoliopsida</taxon>
        <taxon>eudicotyledons</taxon>
        <taxon>Gunneridae</taxon>
        <taxon>Pentapetalae</taxon>
        <taxon>rosids</taxon>
        <taxon>malvids</taxon>
        <taxon>Brassicales</taxon>
        <taxon>Brassicaceae</taxon>
        <taxon>Camelineae</taxon>
        <taxon>Camelina</taxon>
    </lineage>
</organism>
<gene>
    <name evidence="3" type="primary">LOC104709790</name>
</gene>
<dbReference type="Gene3D" id="2.120.10.80">
    <property type="entry name" value="Kelch-type beta propeller"/>
    <property type="match status" value="1"/>
</dbReference>
<feature type="domain" description="FKB95-like N-terminal Kelch" evidence="1">
    <location>
        <begin position="1"/>
        <end position="213"/>
    </location>
</feature>
<accession>A0ABM0TDB9</accession>
<keyword evidence="2" id="KW-1185">Reference proteome</keyword>
<evidence type="ECO:0000313" key="3">
    <source>
        <dbReference type="RefSeq" id="XP_010424651.2"/>
    </source>
</evidence>
<protein>
    <submittedName>
        <fullName evidence="3">F-box/kelch-repeat protein At3g24610</fullName>
    </submittedName>
</protein>
<dbReference type="RefSeq" id="XP_010424651.2">
    <property type="nucleotide sequence ID" value="XM_010426349.2"/>
</dbReference>
<dbReference type="InterPro" id="IPR050354">
    <property type="entry name" value="F-box/kelch-repeat_ARATH"/>
</dbReference>
<sequence length="233" mass="27078">MRVARSSAAANVVDGRIYVFGGCNEVDFSDWAEVFDPKTQSWDTLPMPEDPEIRKNRRKIEKSVVMEDKVYAVDQENQSFYYLPSEGIWRRGNRDSMRGNRNGWCAIGKLLYCCASRWRILWCDPEGLDWKEVKGLDVDRWLAKNSDISKLKQLDMTSNGFSRMSCNSRGNIVVFWLVPLPDYEMELWCAEISLERHEGGEIWGKIVWEDVVFELDTDLSYTMKVLYSVSVNL</sequence>
<proteinExistence type="predicted"/>
<dbReference type="PANTHER" id="PTHR24414">
    <property type="entry name" value="F-BOX/KELCH-REPEAT PROTEIN SKIP4"/>
    <property type="match status" value="1"/>
</dbReference>
<dbReference type="Pfam" id="PF25210">
    <property type="entry name" value="Kelch_FKB95"/>
    <property type="match status" value="1"/>
</dbReference>
<dbReference type="SUPFAM" id="SSF117281">
    <property type="entry name" value="Kelch motif"/>
    <property type="match status" value="1"/>
</dbReference>
<evidence type="ECO:0000313" key="2">
    <source>
        <dbReference type="Proteomes" id="UP000694864"/>
    </source>
</evidence>
<evidence type="ECO:0000259" key="1">
    <source>
        <dbReference type="Pfam" id="PF25210"/>
    </source>
</evidence>
<dbReference type="Proteomes" id="UP000694864">
    <property type="component" value="Chromosome 8"/>
</dbReference>
<dbReference type="InterPro" id="IPR015915">
    <property type="entry name" value="Kelch-typ_b-propeller"/>
</dbReference>